<dbReference type="Pfam" id="PF16822">
    <property type="entry name" value="ALGX"/>
    <property type="match status" value="1"/>
</dbReference>
<keyword evidence="2" id="KW-0808">Transferase</keyword>
<protein>
    <recommendedName>
        <fullName evidence="5">AlgX/AlgJ SGNH hydrolase-like domain-containing protein</fullName>
    </recommendedName>
</protein>
<keyword evidence="3" id="KW-0732">Signal</keyword>
<accession>A0A381Z5Y6</accession>
<evidence type="ECO:0000259" key="5">
    <source>
        <dbReference type="Pfam" id="PF16822"/>
    </source>
</evidence>
<gene>
    <name evidence="6" type="ORF">METZ01_LOCUS137512</name>
</gene>
<evidence type="ECO:0000256" key="4">
    <source>
        <dbReference type="ARBA" id="ARBA00022764"/>
    </source>
</evidence>
<organism evidence="6">
    <name type="scientific">marine metagenome</name>
    <dbReference type="NCBI Taxonomy" id="408172"/>
    <lineage>
        <taxon>unclassified sequences</taxon>
        <taxon>metagenomes</taxon>
        <taxon>ecological metagenomes</taxon>
    </lineage>
</organism>
<comment type="subcellular location">
    <subcellularLocation>
        <location evidence="1">Periplasm</location>
    </subcellularLocation>
</comment>
<dbReference type="InterPro" id="IPR036514">
    <property type="entry name" value="SGNH_hydro_sf"/>
</dbReference>
<dbReference type="EMBL" id="UINC01020078">
    <property type="protein sequence ID" value="SVA84658.1"/>
    <property type="molecule type" value="Genomic_DNA"/>
</dbReference>
<evidence type="ECO:0000256" key="1">
    <source>
        <dbReference type="ARBA" id="ARBA00004418"/>
    </source>
</evidence>
<dbReference type="AlphaFoldDB" id="A0A381Z5Y6"/>
<dbReference type="GO" id="GO:0016740">
    <property type="term" value="F:transferase activity"/>
    <property type="evidence" value="ECO:0007669"/>
    <property type="project" value="UniProtKB-KW"/>
</dbReference>
<feature type="domain" description="AlgX/AlgJ SGNH hydrolase-like" evidence="5">
    <location>
        <begin position="261"/>
        <end position="377"/>
    </location>
</feature>
<evidence type="ECO:0000256" key="2">
    <source>
        <dbReference type="ARBA" id="ARBA00022679"/>
    </source>
</evidence>
<name>A0A381Z5Y6_9ZZZZ</name>
<sequence length="380" mass="42210">MKQFALRILAFLSVFVLAMASELLLPIDFFHFRVWEAASVGRLALLLPGPFYPNLSFETVEEGDLGHHTTFAVRKKTSWETDQYGYRTANQSDGAVYDVVIIGDSNVVGSGSTQDKALSEVLGRKIGKAVYPLAPADIHDYLSAPRFKSHPPKLVIFERIERALWEMPVLSANSGSNTAAGDYEIRCLPDDELYLGQRREPGGPFVMDHHSSKHVVPEAMYGLVTLADRLYKRNAWRWIRARLDATPTLGTTRGGERFLGAESANRPVDGNTVACIVNTLITYRDIITQRGSRFIFLPVPNKENALHDLLNDSRRPIFLDDVVRQALEADIATVDIQDSFQKARGAGADTFFPDDTHWSPAGIEIAAEQLAAWIHSTTAP</sequence>
<dbReference type="GO" id="GO:0042597">
    <property type="term" value="C:periplasmic space"/>
    <property type="evidence" value="ECO:0007669"/>
    <property type="project" value="UniProtKB-SubCell"/>
</dbReference>
<proteinExistence type="predicted"/>
<dbReference type="Gene3D" id="3.40.50.1110">
    <property type="entry name" value="SGNH hydrolase"/>
    <property type="match status" value="1"/>
</dbReference>
<dbReference type="SUPFAM" id="SSF52266">
    <property type="entry name" value="SGNH hydrolase"/>
    <property type="match status" value="1"/>
</dbReference>
<evidence type="ECO:0000256" key="3">
    <source>
        <dbReference type="ARBA" id="ARBA00022729"/>
    </source>
</evidence>
<keyword evidence="4" id="KW-0574">Periplasm</keyword>
<dbReference type="InterPro" id="IPR031811">
    <property type="entry name" value="ALGX/ALGJ_SGNH-like"/>
</dbReference>
<evidence type="ECO:0000313" key="6">
    <source>
        <dbReference type="EMBL" id="SVA84658.1"/>
    </source>
</evidence>
<reference evidence="6" key="1">
    <citation type="submission" date="2018-05" db="EMBL/GenBank/DDBJ databases">
        <authorList>
            <person name="Lanie J.A."/>
            <person name="Ng W.-L."/>
            <person name="Kazmierczak K.M."/>
            <person name="Andrzejewski T.M."/>
            <person name="Davidsen T.M."/>
            <person name="Wayne K.J."/>
            <person name="Tettelin H."/>
            <person name="Glass J.I."/>
            <person name="Rusch D."/>
            <person name="Podicherti R."/>
            <person name="Tsui H.-C.T."/>
            <person name="Winkler M.E."/>
        </authorList>
    </citation>
    <scope>NUCLEOTIDE SEQUENCE</scope>
</reference>